<name>A0ABV5VSK0_9BACL</name>
<dbReference type="EMBL" id="JBHMAG010000005">
    <property type="protein sequence ID" value="MFB9751248.1"/>
    <property type="molecule type" value="Genomic_DNA"/>
</dbReference>
<dbReference type="PANTHER" id="PTHR43649">
    <property type="entry name" value="ARABINOSE-BINDING PROTEIN-RELATED"/>
    <property type="match status" value="1"/>
</dbReference>
<dbReference type="SUPFAM" id="SSF53850">
    <property type="entry name" value="Periplasmic binding protein-like II"/>
    <property type="match status" value="1"/>
</dbReference>
<evidence type="ECO:0000256" key="4">
    <source>
        <dbReference type="ARBA" id="ARBA00023139"/>
    </source>
</evidence>
<organism evidence="6 7">
    <name type="scientific">Paenibacillus hodogayensis</name>
    <dbReference type="NCBI Taxonomy" id="279208"/>
    <lineage>
        <taxon>Bacteria</taxon>
        <taxon>Bacillati</taxon>
        <taxon>Bacillota</taxon>
        <taxon>Bacilli</taxon>
        <taxon>Bacillales</taxon>
        <taxon>Paenibacillaceae</taxon>
        <taxon>Paenibacillus</taxon>
    </lineage>
</organism>
<evidence type="ECO:0000313" key="7">
    <source>
        <dbReference type="Proteomes" id="UP001589619"/>
    </source>
</evidence>
<evidence type="ECO:0000256" key="1">
    <source>
        <dbReference type="ARBA" id="ARBA00022475"/>
    </source>
</evidence>
<gene>
    <name evidence="6" type="ORF">ACFFNY_06690</name>
</gene>
<dbReference type="InterPro" id="IPR006059">
    <property type="entry name" value="SBP"/>
</dbReference>
<dbReference type="PANTHER" id="PTHR43649:SF33">
    <property type="entry name" value="POLYGALACTURONAN_RHAMNOGALACTURONAN-BINDING PROTEIN YTCQ"/>
    <property type="match status" value="1"/>
</dbReference>
<sequence length="508" mass="56153">MVLANGKGIAILLGMACILAGCRGDIDANRARDKAASSLGSGWPVVRVVTNGLNAKFPESTDINRNPYIEYIRNGTKLDVRVTAPPSEGFDTKLSVIMASDDVPDLVSTSNASWFVNYVNRGELLPLDDLINRFAPQLMKRIPQEAWDSVTINGRIYAIPSLNEAPGGYLMYGRKDWLDRLGLKPPTTLDEYYSVIKAFAERDPDGNGKPNTVGLSIRENLGGTGPMFGAFGTQVSLTAWYEREGRLVNGTVLPETKEALAFMAKLYGERLLDPQFMLNKTAVFNEKIAAGQTGLFVASWSDTRGPIEDNRRNDPQAEWIPLDYPTGPDDRKGTGASQLVRYYSVLPAKGGNAAGAVRLLDFLSEEGYRSVKLGFENEVWTQMNGKMVIDFAEHNKHFYRGIYSNLADPADPQVTRERLDGLGTQFRLNENVQRIRENLIKSAFTGTPTPAMGKYGANLEKDMQETFTKIVAGVAPLSEFDAFVARWYKEGGGELTDEVNAWYANRKK</sequence>
<protein>
    <submittedName>
        <fullName evidence="6">Extracellular solute-binding protein</fullName>
    </submittedName>
</protein>
<keyword evidence="2" id="KW-0732">Signal</keyword>
<dbReference type="InterPro" id="IPR050490">
    <property type="entry name" value="Bact_solute-bd_prot1"/>
</dbReference>
<dbReference type="Gene3D" id="3.40.190.10">
    <property type="entry name" value="Periplasmic binding protein-like II"/>
    <property type="match status" value="2"/>
</dbReference>
<comment type="caution">
    <text evidence="6">The sequence shown here is derived from an EMBL/GenBank/DDBJ whole genome shotgun (WGS) entry which is preliminary data.</text>
</comment>
<evidence type="ECO:0000256" key="2">
    <source>
        <dbReference type="ARBA" id="ARBA00022729"/>
    </source>
</evidence>
<keyword evidence="5" id="KW-0449">Lipoprotein</keyword>
<dbReference type="PROSITE" id="PS51257">
    <property type="entry name" value="PROKAR_LIPOPROTEIN"/>
    <property type="match status" value="1"/>
</dbReference>
<reference evidence="6 7" key="1">
    <citation type="submission" date="2024-09" db="EMBL/GenBank/DDBJ databases">
        <authorList>
            <person name="Sun Q."/>
            <person name="Mori K."/>
        </authorList>
    </citation>
    <scope>NUCLEOTIDE SEQUENCE [LARGE SCALE GENOMIC DNA]</scope>
    <source>
        <strain evidence="6 7">JCM 12520</strain>
    </source>
</reference>
<keyword evidence="1" id="KW-1003">Cell membrane</keyword>
<evidence type="ECO:0000256" key="5">
    <source>
        <dbReference type="ARBA" id="ARBA00023288"/>
    </source>
</evidence>
<keyword evidence="4" id="KW-0564">Palmitate</keyword>
<dbReference type="Pfam" id="PF01547">
    <property type="entry name" value="SBP_bac_1"/>
    <property type="match status" value="1"/>
</dbReference>
<proteinExistence type="predicted"/>
<keyword evidence="3" id="KW-0472">Membrane</keyword>
<keyword evidence="7" id="KW-1185">Reference proteome</keyword>
<dbReference type="RefSeq" id="WP_344917193.1">
    <property type="nucleotide sequence ID" value="NZ_BAAAYO010000021.1"/>
</dbReference>
<accession>A0ABV5VSK0</accession>
<evidence type="ECO:0000256" key="3">
    <source>
        <dbReference type="ARBA" id="ARBA00023136"/>
    </source>
</evidence>
<evidence type="ECO:0000313" key="6">
    <source>
        <dbReference type="EMBL" id="MFB9751248.1"/>
    </source>
</evidence>
<dbReference type="CDD" id="cd13580">
    <property type="entry name" value="PBP2_AlgQ_like_1"/>
    <property type="match status" value="1"/>
</dbReference>
<dbReference type="Proteomes" id="UP001589619">
    <property type="component" value="Unassembled WGS sequence"/>
</dbReference>